<dbReference type="Gene3D" id="3.90.850.10">
    <property type="entry name" value="Fumarylacetoacetase-like, C-terminal domain"/>
    <property type="match status" value="1"/>
</dbReference>
<dbReference type="PANTHER" id="PTHR11820">
    <property type="entry name" value="ACYLPYRUVASE"/>
    <property type="match status" value="1"/>
</dbReference>
<protein>
    <submittedName>
        <fullName evidence="4">2-keto-4-pentenoate hydratase/2-oxohepta-3-ene-1,7-dioic acid hydratase in catechol pathway</fullName>
    </submittedName>
</protein>
<keyword evidence="5" id="KW-1185">Reference proteome</keyword>
<keyword evidence="1" id="KW-0479">Metal-binding</keyword>
<dbReference type="PANTHER" id="PTHR11820:SF7">
    <property type="entry name" value="ACYLPYRUVASE FAHD1, MITOCHONDRIAL"/>
    <property type="match status" value="1"/>
</dbReference>
<dbReference type="Pfam" id="PF10370">
    <property type="entry name" value="Rv2993c-like_N"/>
    <property type="match status" value="1"/>
</dbReference>
<evidence type="ECO:0000313" key="5">
    <source>
        <dbReference type="Proteomes" id="UP001183585"/>
    </source>
</evidence>
<accession>A0ABU2CT57</accession>
<organism evidence="4 5">
    <name type="scientific">Promicromonospora iranensis</name>
    <dbReference type="NCBI Taxonomy" id="1105144"/>
    <lineage>
        <taxon>Bacteria</taxon>
        <taxon>Bacillati</taxon>
        <taxon>Actinomycetota</taxon>
        <taxon>Actinomycetes</taxon>
        <taxon>Micrococcales</taxon>
        <taxon>Promicromonosporaceae</taxon>
        <taxon>Promicromonospora</taxon>
    </lineage>
</organism>
<sequence>MRIARIATTDGPTYARADGDTYLACEDPFVAFAAGREPRPTGAAPVPAAQAEVLAPCEPRVLVGIAQNGPDAPLPVQAWLKSSRTVVPSGTGVRLRREVGRVIAEGEVAVVIGRPTDGLDVHNAHEYVLGVTAVNDVTNPDRNAVDVRNFEGKGGAGYTPLGPFVETDVDLDRVDLHVAVNREERAATGSHELPSSIAACLAYVTSWVDLGPGDVVMTGAPHSHFTVAPGDLVEITVAGARLVTPCL</sequence>
<reference evidence="4 5" key="1">
    <citation type="submission" date="2023-07" db="EMBL/GenBank/DDBJ databases">
        <title>Sequencing the genomes of 1000 actinobacteria strains.</title>
        <authorList>
            <person name="Klenk H.-P."/>
        </authorList>
    </citation>
    <scope>NUCLEOTIDE SEQUENCE [LARGE SCALE GENOMIC DNA]</scope>
    <source>
        <strain evidence="4 5">DSM 45554</strain>
    </source>
</reference>
<dbReference type="Proteomes" id="UP001183585">
    <property type="component" value="Unassembled WGS sequence"/>
</dbReference>
<dbReference type="Pfam" id="PF01557">
    <property type="entry name" value="FAA_hydrolase"/>
    <property type="match status" value="1"/>
</dbReference>
<dbReference type="InterPro" id="IPR036663">
    <property type="entry name" value="Fumarylacetoacetase_C_sf"/>
</dbReference>
<evidence type="ECO:0000256" key="1">
    <source>
        <dbReference type="ARBA" id="ARBA00022723"/>
    </source>
</evidence>
<feature type="domain" description="Rv2993c-like N-terminal" evidence="3">
    <location>
        <begin position="1"/>
        <end position="56"/>
    </location>
</feature>
<dbReference type="RefSeq" id="WP_274992908.1">
    <property type="nucleotide sequence ID" value="NZ_JAJQQP010000003.1"/>
</dbReference>
<evidence type="ECO:0000313" key="4">
    <source>
        <dbReference type="EMBL" id="MDR7384530.1"/>
    </source>
</evidence>
<dbReference type="EMBL" id="JAVDYE010000001">
    <property type="protein sequence ID" value="MDR7384530.1"/>
    <property type="molecule type" value="Genomic_DNA"/>
</dbReference>
<proteinExistence type="predicted"/>
<comment type="caution">
    <text evidence="4">The sequence shown here is derived from an EMBL/GenBank/DDBJ whole genome shotgun (WGS) entry which is preliminary data.</text>
</comment>
<name>A0ABU2CT57_9MICO</name>
<dbReference type="InterPro" id="IPR018833">
    <property type="entry name" value="Rv2993c-like_N"/>
</dbReference>
<dbReference type="InterPro" id="IPR011234">
    <property type="entry name" value="Fumarylacetoacetase-like_C"/>
</dbReference>
<evidence type="ECO:0000259" key="2">
    <source>
        <dbReference type="Pfam" id="PF01557"/>
    </source>
</evidence>
<evidence type="ECO:0000259" key="3">
    <source>
        <dbReference type="Pfam" id="PF10370"/>
    </source>
</evidence>
<gene>
    <name evidence="4" type="ORF">J2S48_004045</name>
</gene>
<feature type="domain" description="Fumarylacetoacetase-like C-terminal" evidence="2">
    <location>
        <begin position="70"/>
        <end position="239"/>
    </location>
</feature>
<dbReference type="SUPFAM" id="SSF56529">
    <property type="entry name" value="FAH"/>
    <property type="match status" value="1"/>
</dbReference>